<dbReference type="PANTHER" id="PTHR43372:SF4">
    <property type="entry name" value="FATTY-ACID AMIDE HYDROLASE 2"/>
    <property type="match status" value="1"/>
</dbReference>
<dbReference type="EMBL" id="JAAVLX010000005">
    <property type="protein sequence ID" value="NOJ41159.1"/>
    <property type="molecule type" value="Genomic_DNA"/>
</dbReference>
<dbReference type="AlphaFoldDB" id="A0A7Y4LWH4"/>
<dbReference type="Pfam" id="PF01425">
    <property type="entry name" value="Amidase"/>
    <property type="match status" value="1"/>
</dbReference>
<dbReference type="InterPro" id="IPR052739">
    <property type="entry name" value="FAAH2"/>
</dbReference>
<protein>
    <submittedName>
        <fullName evidence="2">Amidase</fullName>
        <ecNumber evidence="2">3.5.1.4</ecNumber>
    </submittedName>
</protein>
<keyword evidence="2" id="KW-0378">Hydrolase</keyword>
<evidence type="ECO:0000313" key="3">
    <source>
        <dbReference type="Proteomes" id="UP000544122"/>
    </source>
</evidence>
<dbReference type="Gene3D" id="3.90.1300.10">
    <property type="entry name" value="Amidase signature (AS) domain"/>
    <property type="match status" value="1"/>
</dbReference>
<dbReference type="NCBIfam" id="NF004816">
    <property type="entry name" value="PRK06170.1"/>
    <property type="match status" value="1"/>
</dbReference>
<proteinExistence type="predicted"/>
<keyword evidence="3" id="KW-1185">Reference proteome</keyword>
<dbReference type="PANTHER" id="PTHR43372">
    <property type="entry name" value="FATTY-ACID AMIDE HYDROLASE"/>
    <property type="match status" value="1"/>
</dbReference>
<evidence type="ECO:0000259" key="1">
    <source>
        <dbReference type="Pfam" id="PF01425"/>
    </source>
</evidence>
<accession>A0A7Y4LWH4</accession>
<dbReference type="SUPFAM" id="SSF75304">
    <property type="entry name" value="Amidase signature (AS) enzymes"/>
    <property type="match status" value="1"/>
</dbReference>
<sequence length="508" mass="54342">MAGTSPNRAFAEKAAVAASAQSLDYRSVSELRGLLDARKVSAVELFEHAVGRIEALDLHINAVVVRDFERARAAATAADAALARGERRPLLGIPMTVKESFNVGGLPTTWGLTAGRDWRAPEDAVPVARLKAAGAVILGKTNLAIALADWQSFNPIYGTTNNPWDIKRTVGGSSGGSAAALAAGYVPLELGSDLSSSIRAPAHLCGVFGHKPTSNLVPQRGHAPPRSPALATDLTSGLGVAGPMARTAADLSTALDVIAGPDEFEAGAYRLNLPPARHNALKDFRVLVIDSHPLLPVAGEIRTALDQLANKLISTGAKVARSSSLLPDLAESARLHTRIVRNFGAFGRPPEFFKQMQDAVAALKPDDDSLKAWRTRAPFLSHHQWMAAEIARARLRLQWASLFREFDVVLCPPFSVVAFPHDQKPDQEERTIDIDGESHPYLSLIIWGSVATPPGLPATVMPIGRSKAGLPIGVQIIGPLFEDRTPLAFAGMLEREFGGFMRPPEMQL</sequence>
<dbReference type="InterPro" id="IPR036928">
    <property type="entry name" value="AS_sf"/>
</dbReference>
<reference evidence="2 3" key="1">
    <citation type="submission" date="2020-03" db="EMBL/GenBank/DDBJ databases">
        <title>Bradyrhizobium diversity isolated from nodules of Indigofera sp.</title>
        <authorList>
            <person name="Klepa M."/>
            <person name="Helene L."/>
            <person name="Hungria M."/>
        </authorList>
    </citation>
    <scope>NUCLEOTIDE SEQUENCE [LARGE SCALE GENOMIC DNA]</scope>
    <source>
        <strain evidence="2 3">WSM 1791</strain>
    </source>
</reference>
<dbReference type="GO" id="GO:0012505">
    <property type="term" value="C:endomembrane system"/>
    <property type="evidence" value="ECO:0007669"/>
    <property type="project" value="TreeGrafter"/>
</dbReference>
<feature type="domain" description="Amidase" evidence="1">
    <location>
        <begin position="44"/>
        <end position="485"/>
    </location>
</feature>
<comment type="caution">
    <text evidence="2">The sequence shown here is derived from an EMBL/GenBank/DDBJ whole genome shotgun (WGS) entry which is preliminary data.</text>
</comment>
<dbReference type="Proteomes" id="UP000544122">
    <property type="component" value="Unassembled WGS sequence"/>
</dbReference>
<dbReference type="GO" id="GO:0004040">
    <property type="term" value="F:amidase activity"/>
    <property type="evidence" value="ECO:0007669"/>
    <property type="project" value="UniProtKB-EC"/>
</dbReference>
<organism evidence="2 3">
    <name type="scientific">Bradyrhizobium australiense</name>
    <dbReference type="NCBI Taxonomy" id="2721161"/>
    <lineage>
        <taxon>Bacteria</taxon>
        <taxon>Pseudomonadati</taxon>
        <taxon>Pseudomonadota</taxon>
        <taxon>Alphaproteobacteria</taxon>
        <taxon>Hyphomicrobiales</taxon>
        <taxon>Nitrobacteraceae</taxon>
        <taxon>Bradyrhizobium</taxon>
    </lineage>
</organism>
<name>A0A7Y4LWH4_9BRAD</name>
<gene>
    <name evidence="2" type="ORF">HCN58_16385</name>
</gene>
<dbReference type="InterPro" id="IPR023631">
    <property type="entry name" value="Amidase_dom"/>
</dbReference>
<evidence type="ECO:0000313" key="2">
    <source>
        <dbReference type="EMBL" id="NOJ41159.1"/>
    </source>
</evidence>
<dbReference type="EC" id="3.5.1.4" evidence="2"/>